<protein>
    <recommendedName>
        <fullName evidence="4">DUF4352 domain-containing protein</fullName>
    </recommendedName>
</protein>
<accession>A0ABR9HD66</accession>
<organism evidence="5 6">
    <name type="scientific">Nocardiopsis terrae</name>
    <dbReference type="NCBI Taxonomy" id="372655"/>
    <lineage>
        <taxon>Bacteria</taxon>
        <taxon>Bacillati</taxon>
        <taxon>Actinomycetota</taxon>
        <taxon>Actinomycetes</taxon>
        <taxon>Streptosporangiales</taxon>
        <taxon>Nocardiopsidaceae</taxon>
        <taxon>Nocardiopsis</taxon>
    </lineage>
</organism>
<evidence type="ECO:0000256" key="3">
    <source>
        <dbReference type="SAM" id="Phobius"/>
    </source>
</evidence>
<keyword evidence="3" id="KW-1133">Transmembrane helix</keyword>
<dbReference type="InterPro" id="IPR029051">
    <property type="entry name" value="DUF4352"/>
</dbReference>
<name>A0ABR9HD66_9ACTN</name>
<comment type="caution">
    <text evidence="5">The sequence shown here is derived from an EMBL/GenBank/DDBJ whole genome shotgun (WGS) entry which is preliminary data.</text>
</comment>
<evidence type="ECO:0000313" key="5">
    <source>
        <dbReference type="EMBL" id="MBE1456939.1"/>
    </source>
</evidence>
<proteinExistence type="predicted"/>
<dbReference type="EMBL" id="JADBDY010000001">
    <property type="protein sequence ID" value="MBE1456939.1"/>
    <property type="molecule type" value="Genomic_DNA"/>
</dbReference>
<evidence type="ECO:0000256" key="1">
    <source>
        <dbReference type="ARBA" id="ARBA00022729"/>
    </source>
</evidence>
<keyword evidence="3" id="KW-0812">Transmembrane</keyword>
<gene>
    <name evidence="5" type="ORF">H4W79_001153</name>
</gene>
<evidence type="ECO:0000313" key="6">
    <source>
        <dbReference type="Proteomes" id="UP000598217"/>
    </source>
</evidence>
<dbReference type="RefSeq" id="WP_191272765.1">
    <property type="nucleotide sequence ID" value="NZ_BMXJ01000006.1"/>
</dbReference>
<keyword evidence="6" id="KW-1185">Reference proteome</keyword>
<dbReference type="Proteomes" id="UP000598217">
    <property type="component" value="Unassembled WGS sequence"/>
</dbReference>
<feature type="region of interest" description="Disordered" evidence="2">
    <location>
        <begin position="43"/>
        <end position="94"/>
    </location>
</feature>
<feature type="compositionally biased region" description="Polar residues" evidence="2">
    <location>
        <begin position="49"/>
        <end position="71"/>
    </location>
</feature>
<dbReference type="Pfam" id="PF11611">
    <property type="entry name" value="DUF4352"/>
    <property type="match status" value="1"/>
</dbReference>
<keyword evidence="1" id="KW-0732">Signal</keyword>
<feature type="transmembrane region" description="Helical" evidence="3">
    <location>
        <begin position="18"/>
        <end position="39"/>
    </location>
</feature>
<dbReference type="Gene3D" id="2.60.40.1240">
    <property type="match status" value="1"/>
</dbReference>
<keyword evidence="3" id="KW-0472">Membrane</keyword>
<evidence type="ECO:0000256" key="2">
    <source>
        <dbReference type="SAM" id="MobiDB-lite"/>
    </source>
</evidence>
<evidence type="ECO:0000259" key="4">
    <source>
        <dbReference type="Pfam" id="PF11611"/>
    </source>
</evidence>
<feature type="domain" description="DUF4352" evidence="4">
    <location>
        <begin position="90"/>
        <end position="213"/>
    </location>
</feature>
<reference evidence="5 6" key="1">
    <citation type="submission" date="2020-10" db="EMBL/GenBank/DDBJ databases">
        <title>Sequencing the genomes of 1000 actinobacteria strains.</title>
        <authorList>
            <person name="Klenk H.-P."/>
        </authorList>
    </citation>
    <scope>NUCLEOTIDE SEQUENCE [LARGE SCALE GENOMIC DNA]</scope>
    <source>
        <strain evidence="5 6">DSM 45157</strain>
    </source>
</reference>
<sequence length="221" mass="23561">MYPHPQSTPPGLSIGRKIFLGVGGTTIVVLLGAIAVVIATPSGDDPGSGSEQTASSTVQDQSPSPSSQTRDPQSQPQPTQNEEEPEDTLGIGDSFEVDGFSVTVDEVRVSTDPVQDTLFDESHAPGGKWVIVKYTVTNVSDDPEGWYQTVRVRTDEGRSYSEEYDVGTALSFEESSEVVLDINPDDSAVQHAAVDIPEGAQPDQAEFPDLMGNSTVVSLDY</sequence>
<dbReference type="InterPro" id="IPR029050">
    <property type="entry name" value="Immunoprotect_excell_Ig-like"/>
</dbReference>